<evidence type="ECO:0000313" key="2">
    <source>
        <dbReference type="Proteomes" id="UP001144978"/>
    </source>
</evidence>
<dbReference type="Proteomes" id="UP001144978">
    <property type="component" value="Unassembled WGS sequence"/>
</dbReference>
<evidence type="ECO:0000313" key="1">
    <source>
        <dbReference type="EMBL" id="KAJ2956098.1"/>
    </source>
</evidence>
<sequence>MASGRAEPLSIESLLQKQKAEKEAAAKPKFLTKEQRAQLAIQKREQELREQREREERARRDREALEREAEELRQRERERERSSRYGHDGGGRNDDRYGRDGRDRE</sequence>
<name>A0ACC1MAT3_9APHY</name>
<reference evidence="1" key="1">
    <citation type="submission" date="2022-08" db="EMBL/GenBank/DDBJ databases">
        <title>Genome Sequence of Pycnoporus sanguineus.</title>
        <authorList>
            <person name="Buettner E."/>
        </authorList>
    </citation>
    <scope>NUCLEOTIDE SEQUENCE</scope>
    <source>
        <strain evidence="1">CG-C14</strain>
    </source>
</reference>
<protein>
    <submittedName>
        <fullName evidence="1">Uncharacterized protein</fullName>
    </submittedName>
</protein>
<dbReference type="EMBL" id="JANSHE010007817">
    <property type="protein sequence ID" value="KAJ2956098.1"/>
    <property type="molecule type" value="Genomic_DNA"/>
</dbReference>
<organism evidence="1 2">
    <name type="scientific">Trametes sanguinea</name>
    <dbReference type="NCBI Taxonomy" id="158606"/>
    <lineage>
        <taxon>Eukaryota</taxon>
        <taxon>Fungi</taxon>
        <taxon>Dikarya</taxon>
        <taxon>Basidiomycota</taxon>
        <taxon>Agaricomycotina</taxon>
        <taxon>Agaricomycetes</taxon>
        <taxon>Polyporales</taxon>
        <taxon>Polyporaceae</taxon>
        <taxon>Trametes</taxon>
    </lineage>
</organism>
<proteinExistence type="predicted"/>
<gene>
    <name evidence="1" type="ORF">NUW54_g14687</name>
</gene>
<keyword evidence="2" id="KW-1185">Reference proteome</keyword>
<accession>A0ACC1MAT3</accession>
<comment type="caution">
    <text evidence="1">The sequence shown here is derived from an EMBL/GenBank/DDBJ whole genome shotgun (WGS) entry which is preliminary data.</text>
</comment>